<comment type="similarity">
    <text evidence="1">Belongs to the sigma-70 factor family. ECF subfamily.</text>
</comment>
<dbReference type="InterPro" id="IPR036388">
    <property type="entry name" value="WH-like_DNA-bd_sf"/>
</dbReference>
<dbReference type="Proteomes" id="UP000283341">
    <property type="component" value="Unassembled WGS sequence"/>
</dbReference>
<dbReference type="InterPro" id="IPR013325">
    <property type="entry name" value="RNA_pol_sigma_r2"/>
</dbReference>
<proteinExistence type="inferred from homology"/>
<dbReference type="SUPFAM" id="SSF88659">
    <property type="entry name" value="Sigma3 and sigma4 domains of RNA polymerase sigma factors"/>
    <property type="match status" value="1"/>
</dbReference>
<dbReference type="SUPFAM" id="SSF88946">
    <property type="entry name" value="Sigma2 domain of RNA polymerase sigma factors"/>
    <property type="match status" value="1"/>
</dbReference>
<dbReference type="Proteomes" id="UP000448877">
    <property type="component" value="Unassembled WGS sequence"/>
</dbReference>
<dbReference type="PANTHER" id="PTHR43133">
    <property type="entry name" value="RNA POLYMERASE ECF-TYPE SIGMA FACTO"/>
    <property type="match status" value="1"/>
</dbReference>
<dbReference type="Pfam" id="PF08281">
    <property type="entry name" value="Sigma70_r4_2"/>
    <property type="match status" value="1"/>
</dbReference>
<dbReference type="GO" id="GO:0006352">
    <property type="term" value="P:DNA-templated transcription initiation"/>
    <property type="evidence" value="ECO:0007669"/>
    <property type="project" value="InterPro"/>
</dbReference>
<evidence type="ECO:0000259" key="5">
    <source>
        <dbReference type="Pfam" id="PF04542"/>
    </source>
</evidence>
<dbReference type="AlphaFoldDB" id="A0A412IJ94"/>
<evidence type="ECO:0000313" key="10">
    <source>
        <dbReference type="Proteomes" id="UP000448877"/>
    </source>
</evidence>
<keyword evidence="2" id="KW-0805">Transcription regulation</keyword>
<dbReference type="GO" id="GO:0016987">
    <property type="term" value="F:sigma factor activity"/>
    <property type="evidence" value="ECO:0007669"/>
    <property type="project" value="UniProtKB-KW"/>
</dbReference>
<protein>
    <submittedName>
        <fullName evidence="8">RNA polymerase subunit sigma-70</fullName>
    </submittedName>
    <submittedName>
        <fullName evidence="7">Sigma-70 family RNA polymerase sigma factor</fullName>
    </submittedName>
</protein>
<evidence type="ECO:0000256" key="3">
    <source>
        <dbReference type="ARBA" id="ARBA00023082"/>
    </source>
</evidence>
<dbReference type="NCBIfam" id="TIGR02937">
    <property type="entry name" value="sigma70-ECF"/>
    <property type="match status" value="1"/>
</dbReference>
<accession>A0A412IJ94</accession>
<dbReference type="Pfam" id="PF04542">
    <property type="entry name" value="Sigma70_r2"/>
    <property type="match status" value="1"/>
</dbReference>
<sequence>MEYIGGEDEAFFDFCALYLQHKVNQKYMEMRNTVITSDRLIADSYIAYHHLVYLYIYRKVNNKAEAEDLSQDVFLRLMDYNQMLCKETIRSFIFIIASNLVNDFFRRFYRTQALTPYIYEYTMARTDDAESRVIANDLLSREKYKLSLLPPQRKTIYAMNRFEGKTVREISQELNLSQRTVENHLFISRKEVREYIKQCI</sequence>
<reference evidence="8 9" key="1">
    <citation type="submission" date="2018-08" db="EMBL/GenBank/DDBJ databases">
        <title>A genome reference for cultivated species of the human gut microbiota.</title>
        <authorList>
            <person name="Zou Y."/>
            <person name="Xue W."/>
            <person name="Luo G."/>
        </authorList>
    </citation>
    <scope>NUCLEOTIDE SEQUENCE [LARGE SCALE GENOMIC DNA]</scope>
    <source>
        <strain evidence="8 9">AF22-3AC</strain>
    </source>
</reference>
<comment type="caution">
    <text evidence="8">The sequence shown here is derived from an EMBL/GenBank/DDBJ whole genome shotgun (WGS) entry which is preliminary data.</text>
</comment>
<dbReference type="Gene3D" id="1.10.1740.10">
    <property type="match status" value="1"/>
</dbReference>
<evidence type="ECO:0000256" key="4">
    <source>
        <dbReference type="ARBA" id="ARBA00023163"/>
    </source>
</evidence>
<evidence type="ECO:0000313" key="9">
    <source>
        <dbReference type="Proteomes" id="UP000283341"/>
    </source>
</evidence>
<evidence type="ECO:0000259" key="6">
    <source>
        <dbReference type="Pfam" id="PF08281"/>
    </source>
</evidence>
<evidence type="ECO:0000313" key="8">
    <source>
        <dbReference type="EMBL" id="RGS37484.1"/>
    </source>
</evidence>
<gene>
    <name evidence="8" type="ORF">DWX97_09200</name>
    <name evidence="7" type="ORF">F2Y81_22390</name>
</gene>
<dbReference type="EMBL" id="QRVJ01000006">
    <property type="protein sequence ID" value="RGS37484.1"/>
    <property type="molecule type" value="Genomic_DNA"/>
</dbReference>
<feature type="domain" description="RNA polymerase sigma factor 70 region 4 type 2" evidence="6">
    <location>
        <begin position="146"/>
        <end position="190"/>
    </location>
</feature>
<dbReference type="PANTHER" id="PTHR43133:SF46">
    <property type="entry name" value="RNA POLYMERASE SIGMA-70 FACTOR ECF SUBFAMILY"/>
    <property type="match status" value="1"/>
</dbReference>
<organism evidence="8 9">
    <name type="scientific">Bacteroides cellulosilyticus</name>
    <dbReference type="NCBI Taxonomy" id="246787"/>
    <lineage>
        <taxon>Bacteria</taxon>
        <taxon>Pseudomonadati</taxon>
        <taxon>Bacteroidota</taxon>
        <taxon>Bacteroidia</taxon>
        <taxon>Bacteroidales</taxon>
        <taxon>Bacteroidaceae</taxon>
        <taxon>Bacteroides</taxon>
    </lineage>
</organism>
<name>A0A412IJ94_9BACE</name>
<evidence type="ECO:0000313" key="7">
    <source>
        <dbReference type="EMBL" id="KAA5413631.1"/>
    </source>
</evidence>
<reference evidence="7 10" key="2">
    <citation type="journal article" date="2019" name="Nat. Med.">
        <title>A library of human gut bacterial isolates paired with longitudinal multiomics data enables mechanistic microbiome research.</title>
        <authorList>
            <person name="Poyet M."/>
            <person name="Groussin M."/>
            <person name="Gibbons S.M."/>
            <person name="Avila-Pacheco J."/>
            <person name="Jiang X."/>
            <person name="Kearney S.M."/>
            <person name="Perrotta A.R."/>
            <person name="Berdy B."/>
            <person name="Zhao S."/>
            <person name="Lieberman T.D."/>
            <person name="Swanson P.K."/>
            <person name="Smith M."/>
            <person name="Roesemann S."/>
            <person name="Alexander J.E."/>
            <person name="Rich S.A."/>
            <person name="Livny J."/>
            <person name="Vlamakis H."/>
            <person name="Clish C."/>
            <person name="Bullock K."/>
            <person name="Deik A."/>
            <person name="Scott J."/>
            <person name="Pierce K.A."/>
            <person name="Xavier R.J."/>
            <person name="Alm E.J."/>
        </authorList>
    </citation>
    <scope>NUCLEOTIDE SEQUENCE [LARGE SCALE GENOMIC DNA]</scope>
    <source>
        <strain evidence="7 10">BIOML-A6</strain>
    </source>
</reference>
<evidence type="ECO:0000256" key="2">
    <source>
        <dbReference type="ARBA" id="ARBA00023015"/>
    </source>
</evidence>
<dbReference type="InterPro" id="IPR039425">
    <property type="entry name" value="RNA_pol_sigma-70-like"/>
</dbReference>
<dbReference type="InterPro" id="IPR007627">
    <property type="entry name" value="RNA_pol_sigma70_r2"/>
</dbReference>
<keyword evidence="3" id="KW-0731">Sigma factor</keyword>
<dbReference type="GO" id="GO:0003677">
    <property type="term" value="F:DNA binding"/>
    <property type="evidence" value="ECO:0007669"/>
    <property type="project" value="InterPro"/>
</dbReference>
<dbReference type="Gene3D" id="1.10.10.10">
    <property type="entry name" value="Winged helix-like DNA-binding domain superfamily/Winged helix DNA-binding domain"/>
    <property type="match status" value="1"/>
</dbReference>
<dbReference type="InterPro" id="IPR013324">
    <property type="entry name" value="RNA_pol_sigma_r3/r4-like"/>
</dbReference>
<feature type="domain" description="RNA polymerase sigma-70 region 2" evidence="5">
    <location>
        <begin position="47"/>
        <end position="107"/>
    </location>
</feature>
<dbReference type="InterPro" id="IPR013249">
    <property type="entry name" value="RNA_pol_sigma70_r4_t2"/>
</dbReference>
<evidence type="ECO:0000256" key="1">
    <source>
        <dbReference type="ARBA" id="ARBA00010641"/>
    </source>
</evidence>
<keyword evidence="4" id="KW-0804">Transcription</keyword>
<dbReference type="InterPro" id="IPR014284">
    <property type="entry name" value="RNA_pol_sigma-70_dom"/>
</dbReference>
<dbReference type="EMBL" id="VVYV01000049">
    <property type="protein sequence ID" value="KAA5413631.1"/>
    <property type="molecule type" value="Genomic_DNA"/>
</dbReference>